<organism evidence="3 4">
    <name type="scientific">Sphaerisporangium dianthi</name>
    <dbReference type="NCBI Taxonomy" id="1436120"/>
    <lineage>
        <taxon>Bacteria</taxon>
        <taxon>Bacillati</taxon>
        <taxon>Actinomycetota</taxon>
        <taxon>Actinomycetes</taxon>
        <taxon>Streptosporangiales</taxon>
        <taxon>Streptosporangiaceae</taxon>
        <taxon>Sphaerisporangium</taxon>
    </lineage>
</organism>
<reference evidence="4" key="1">
    <citation type="journal article" date="2019" name="Int. J. Syst. Evol. Microbiol.">
        <title>The Global Catalogue of Microorganisms (GCM) 10K type strain sequencing project: providing services to taxonomists for standard genome sequencing and annotation.</title>
        <authorList>
            <consortium name="The Broad Institute Genomics Platform"/>
            <consortium name="The Broad Institute Genome Sequencing Center for Infectious Disease"/>
            <person name="Wu L."/>
            <person name="Ma J."/>
        </authorList>
    </citation>
    <scope>NUCLEOTIDE SEQUENCE [LARGE SCALE GENOMIC DNA]</scope>
    <source>
        <strain evidence="4">CGMCC 4.7132</strain>
    </source>
</reference>
<evidence type="ECO:0000313" key="3">
    <source>
        <dbReference type="EMBL" id="MFC4534828.1"/>
    </source>
</evidence>
<dbReference type="Gene3D" id="3.40.50.10470">
    <property type="entry name" value="Translation initiation factor eif-2b, domain 2"/>
    <property type="match status" value="1"/>
</dbReference>
<dbReference type="PANTHER" id="PTHR43475">
    <property type="entry name" value="METHYLTHIORIBOSE-1-PHOSPHATE ISOMERASE"/>
    <property type="match status" value="1"/>
</dbReference>
<evidence type="ECO:0000256" key="2">
    <source>
        <dbReference type="SAM" id="MobiDB-lite"/>
    </source>
</evidence>
<sequence>MSGTGSTPILADSVRMTPEGVDILDRRVYPFERRWVHCATVEDVAVAIEQMVTQSHGPLFAATAGMTLAARETRHAGPGTAAGMLRAAGRRLISTRPTNHHIRDAVTAILSATVDGPLALASGQELAGAVAEAAQAYDAGYRAGVGALGRHAAGLLEDGARVLTHCWGDAFLVAAIQAAERMGKRLEFVCTETRPYLQGARLTAATLVEMGYRPTVITDGMVPSALADGLADVAMVASDRVTMDGHVVNKVGTLAVALAAQAFGAPMYVLAHAPDPLSPSAADVEIEHRDGEEVLHVLGARTAAEGTKGYYPAFDTTPPHLVTRIVTERGAFEPARVSDHFAVPHGAPAADAATGGGPGSAAGAATDAAAR</sequence>
<dbReference type="EMBL" id="JBHSFP010000025">
    <property type="protein sequence ID" value="MFC4534828.1"/>
    <property type="molecule type" value="Genomic_DNA"/>
</dbReference>
<dbReference type="Gene3D" id="1.20.120.420">
    <property type="entry name" value="translation initiation factor eif-2b, domain 1"/>
    <property type="match status" value="1"/>
</dbReference>
<proteinExistence type="inferred from homology"/>
<feature type="compositionally biased region" description="Low complexity" evidence="2">
    <location>
        <begin position="361"/>
        <end position="371"/>
    </location>
</feature>
<dbReference type="Pfam" id="PF01008">
    <property type="entry name" value="IF-2B"/>
    <property type="match status" value="1"/>
</dbReference>
<gene>
    <name evidence="3" type="ORF">ACFO60_29055</name>
</gene>
<dbReference type="PANTHER" id="PTHR43475:SF1">
    <property type="entry name" value="METHYLTHIORIBOSE-1-PHOSPHATE ISOMERASE"/>
    <property type="match status" value="1"/>
</dbReference>
<dbReference type="SUPFAM" id="SSF100950">
    <property type="entry name" value="NagB/RpiA/CoA transferase-like"/>
    <property type="match status" value="1"/>
</dbReference>
<dbReference type="InterPro" id="IPR000649">
    <property type="entry name" value="IF-2B-related"/>
</dbReference>
<evidence type="ECO:0000256" key="1">
    <source>
        <dbReference type="RuleBase" id="RU003814"/>
    </source>
</evidence>
<keyword evidence="4" id="KW-1185">Reference proteome</keyword>
<feature type="region of interest" description="Disordered" evidence="2">
    <location>
        <begin position="346"/>
        <end position="371"/>
    </location>
</feature>
<dbReference type="InterPro" id="IPR037171">
    <property type="entry name" value="NagB/RpiA_transferase-like"/>
</dbReference>
<comment type="similarity">
    <text evidence="1">Belongs to the eIF-2B alpha/beta/delta subunits family.</text>
</comment>
<accession>A0ABV9CPC1</accession>
<dbReference type="Proteomes" id="UP001596004">
    <property type="component" value="Unassembled WGS sequence"/>
</dbReference>
<name>A0ABV9CPC1_9ACTN</name>
<evidence type="ECO:0000313" key="4">
    <source>
        <dbReference type="Proteomes" id="UP001596004"/>
    </source>
</evidence>
<dbReference type="InterPro" id="IPR042529">
    <property type="entry name" value="IF_2B-like_C"/>
</dbReference>
<protein>
    <recommendedName>
        <fullName evidence="5">Methylthioribose-1-phosphate isomerase</fullName>
    </recommendedName>
</protein>
<dbReference type="RefSeq" id="WP_380846238.1">
    <property type="nucleotide sequence ID" value="NZ_JBHSFP010000025.1"/>
</dbReference>
<evidence type="ECO:0008006" key="5">
    <source>
        <dbReference type="Google" id="ProtNLM"/>
    </source>
</evidence>
<comment type="caution">
    <text evidence="3">The sequence shown here is derived from an EMBL/GenBank/DDBJ whole genome shotgun (WGS) entry which is preliminary data.</text>
</comment>
<dbReference type="InterPro" id="IPR027363">
    <property type="entry name" value="M1Pi_N"/>
</dbReference>